<evidence type="ECO:0000256" key="7">
    <source>
        <dbReference type="SAM" id="Phobius"/>
    </source>
</evidence>
<feature type="transmembrane region" description="Helical" evidence="7">
    <location>
        <begin position="47"/>
        <end position="71"/>
    </location>
</feature>
<dbReference type="SUPFAM" id="SSF53649">
    <property type="entry name" value="Alkaline phosphatase-like"/>
    <property type="match status" value="1"/>
</dbReference>
<comment type="caution">
    <text evidence="9">The sequence shown here is derived from an EMBL/GenBank/DDBJ whole genome shotgun (WGS) entry which is preliminary data.</text>
</comment>
<dbReference type="Pfam" id="PF00884">
    <property type="entry name" value="Sulfatase"/>
    <property type="match status" value="1"/>
</dbReference>
<evidence type="ECO:0000256" key="6">
    <source>
        <dbReference type="ARBA" id="ARBA00023136"/>
    </source>
</evidence>
<evidence type="ECO:0000313" key="10">
    <source>
        <dbReference type="Proteomes" id="UP000226079"/>
    </source>
</evidence>
<sequence length="475" mass="50621">MVRWVLIVSTLAFAVTGIWVRYRFGAVLLDQALLNLPGGASEAGAGAVAVELAAWLIAPLALVLVIAIIVIRRGRRGGRVRGRVTFGPIWLPLLAAVVSFAGFASITGVPQYLYSLTDGRSIEPYYVTPSVTAGPARPLNLITIYLESIENAFGDSALFGEDLLSEVKAATADWSSYPRLEQPASSGWTMAGIVATQCGLALKSDLFQAGFDPNETGERVDSYLPGAVCLGDVLRDAGYTSTFAGGATTEFAGKGKYLSAHGYQTVLGLDDWVRQGEPAQDISSWGLSDERLFDRAAAIVDDLHARQQPFNLTLLTLDTHEPATVHGSCNAGQGASMAVATKCSMRAVAGFLKHLRAAGYLKDTVVVVTGDHLKAVGDGTAFHQELSHAGQRSIFFRLWSPRPVHLGVDRGDQFSVLPTTLEALGFSIPDGRAGLGLSLLGTRAVRGVALSLPSDTYRALLAAPSRDFYARIWAR</sequence>
<organism evidence="9 10">
    <name type="scientific">Propionicimonas paludicola</name>
    <dbReference type="NCBI Taxonomy" id="185243"/>
    <lineage>
        <taxon>Bacteria</taxon>
        <taxon>Bacillati</taxon>
        <taxon>Actinomycetota</taxon>
        <taxon>Actinomycetes</taxon>
        <taxon>Propionibacteriales</taxon>
        <taxon>Nocardioidaceae</taxon>
        <taxon>Propionicimonas</taxon>
    </lineage>
</organism>
<protein>
    <submittedName>
        <fullName evidence="9">Phosphoglycerol transferase</fullName>
    </submittedName>
</protein>
<reference evidence="9 10" key="1">
    <citation type="submission" date="2017-10" db="EMBL/GenBank/DDBJ databases">
        <title>Sequencing the genomes of 1000 actinobacteria strains.</title>
        <authorList>
            <person name="Klenk H.-P."/>
        </authorList>
    </citation>
    <scope>NUCLEOTIDE SEQUENCE [LARGE SCALE GENOMIC DNA]</scope>
    <source>
        <strain evidence="9 10">DSM 15597</strain>
    </source>
</reference>
<keyword evidence="10" id="KW-1185">Reference proteome</keyword>
<dbReference type="CDD" id="cd16015">
    <property type="entry name" value="LTA_synthase"/>
    <property type="match status" value="1"/>
</dbReference>
<dbReference type="GO" id="GO:0016740">
    <property type="term" value="F:transferase activity"/>
    <property type="evidence" value="ECO:0007669"/>
    <property type="project" value="UniProtKB-KW"/>
</dbReference>
<dbReference type="PANTHER" id="PTHR47371">
    <property type="entry name" value="LIPOTEICHOIC ACID SYNTHASE"/>
    <property type="match status" value="1"/>
</dbReference>
<dbReference type="EMBL" id="PDJC01000001">
    <property type="protein sequence ID" value="PFG16351.1"/>
    <property type="molecule type" value="Genomic_DNA"/>
</dbReference>
<dbReference type="AlphaFoldDB" id="A0A2A9CQ96"/>
<keyword evidence="5 7" id="KW-1133">Transmembrane helix</keyword>
<dbReference type="InterPro" id="IPR017850">
    <property type="entry name" value="Alkaline_phosphatase_core_sf"/>
</dbReference>
<evidence type="ECO:0000256" key="4">
    <source>
        <dbReference type="ARBA" id="ARBA00022692"/>
    </source>
</evidence>
<dbReference type="GO" id="GO:0005886">
    <property type="term" value="C:plasma membrane"/>
    <property type="evidence" value="ECO:0007669"/>
    <property type="project" value="UniProtKB-SubCell"/>
</dbReference>
<comment type="subcellular location">
    <subcellularLocation>
        <location evidence="1">Cell membrane</location>
        <topology evidence="1">Multi-pass membrane protein</topology>
    </subcellularLocation>
</comment>
<name>A0A2A9CQ96_9ACTN</name>
<dbReference type="Gene3D" id="3.40.720.10">
    <property type="entry name" value="Alkaline Phosphatase, subunit A"/>
    <property type="match status" value="1"/>
</dbReference>
<evidence type="ECO:0000259" key="8">
    <source>
        <dbReference type="Pfam" id="PF00884"/>
    </source>
</evidence>
<proteinExistence type="predicted"/>
<keyword evidence="3" id="KW-1003">Cell membrane</keyword>
<gene>
    <name evidence="9" type="ORF">ATK74_0888</name>
</gene>
<evidence type="ECO:0000313" key="9">
    <source>
        <dbReference type="EMBL" id="PFG16351.1"/>
    </source>
</evidence>
<comment type="pathway">
    <text evidence="2">Cell wall biogenesis; lipoteichoic acid biosynthesis.</text>
</comment>
<dbReference type="InterPro" id="IPR000917">
    <property type="entry name" value="Sulfatase_N"/>
</dbReference>
<evidence type="ECO:0000256" key="2">
    <source>
        <dbReference type="ARBA" id="ARBA00004936"/>
    </source>
</evidence>
<dbReference type="PANTHER" id="PTHR47371:SF3">
    <property type="entry name" value="PHOSPHOGLYCEROL TRANSFERASE I"/>
    <property type="match status" value="1"/>
</dbReference>
<accession>A0A2A9CQ96</accession>
<feature type="domain" description="Sulfatase N-terminal" evidence="8">
    <location>
        <begin position="175"/>
        <end position="386"/>
    </location>
</feature>
<keyword evidence="9" id="KW-0808">Transferase</keyword>
<feature type="transmembrane region" description="Helical" evidence="7">
    <location>
        <begin position="91"/>
        <end position="114"/>
    </location>
</feature>
<dbReference type="InterPro" id="IPR050448">
    <property type="entry name" value="OpgB/LTA_synthase_biosynth"/>
</dbReference>
<keyword evidence="4 7" id="KW-0812">Transmembrane</keyword>
<keyword evidence="6 7" id="KW-0472">Membrane</keyword>
<evidence type="ECO:0000256" key="3">
    <source>
        <dbReference type="ARBA" id="ARBA00022475"/>
    </source>
</evidence>
<evidence type="ECO:0000256" key="5">
    <source>
        <dbReference type="ARBA" id="ARBA00022989"/>
    </source>
</evidence>
<dbReference type="Proteomes" id="UP000226079">
    <property type="component" value="Unassembled WGS sequence"/>
</dbReference>
<evidence type="ECO:0000256" key="1">
    <source>
        <dbReference type="ARBA" id="ARBA00004651"/>
    </source>
</evidence>